<dbReference type="Proteomes" id="UP000722485">
    <property type="component" value="Unassembled WGS sequence"/>
</dbReference>
<dbReference type="EMBL" id="JAANBB010000537">
    <property type="protein sequence ID" value="KAF7540106.1"/>
    <property type="molecule type" value="Genomic_DNA"/>
</dbReference>
<sequence length="328" mass="36562">MERSSKLADLKLVSKYYPVANYSYPQRDRRSHNGQSLSRASNSSDTASLGSDGSPPGLIDDRTDSEVSLDDDYQYHTHATELWNTFWKPGAEGKDPALELQPRKQYPALIPSPQQRRKLGLEDRRIAAWPLPEGPRPRTRKAAATYSAFPKLIPLPPRTTSLAPSWQCSRSKQRPQRPPRPDEKIIEKPQGQTVKPLQVEVVEPPREEIIEPPHEEVVEQLQEDVIKCTEIEIVKPSSQRSSPVMSYFAMSPEPYKTNFSRPSPLACPSSASTDAGAATAAAQPRAPIQATGDGRPMQAQSPRHLSMTPQIVYPRTNYQGESDKVATF</sequence>
<feature type="region of interest" description="Disordered" evidence="1">
    <location>
        <begin position="258"/>
        <end position="328"/>
    </location>
</feature>
<feature type="region of interest" description="Disordered" evidence="1">
    <location>
        <begin position="93"/>
        <end position="123"/>
    </location>
</feature>
<evidence type="ECO:0000313" key="3">
    <source>
        <dbReference type="Proteomes" id="UP000722485"/>
    </source>
</evidence>
<keyword evidence="3" id="KW-1185">Reference proteome</keyword>
<feature type="compositionally biased region" description="Polar residues" evidence="1">
    <location>
        <begin position="33"/>
        <end position="51"/>
    </location>
</feature>
<comment type="caution">
    <text evidence="2">The sequence shown here is derived from an EMBL/GenBank/DDBJ whole genome shotgun (WGS) entry which is preliminary data.</text>
</comment>
<accession>A0A9P5L5M9</accession>
<dbReference type="AlphaFoldDB" id="A0A9P5L5M9"/>
<proteinExistence type="predicted"/>
<name>A0A9P5L5M9_9HYPO</name>
<reference evidence="2" key="1">
    <citation type="submission" date="2020-03" db="EMBL/GenBank/DDBJ databases">
        <title>Draft Genome Sequence of Cylindrodendrum hubeiense.</title>
        <authorList>
            <person name="Buettner E."/>
            <person name="Kellner H."/>
        </authorList>
    </citation>
    <scope>NUCLEOTIDE SEQUENCE</scope>
    <source>
        <strain evidence="2">IHI 201604</strain>
    </source>
</reference>
<feature type="compositionally biased region" description="Polar residues" evidence="1">
    <location>
        <begin position="158"/>
        <end position="168"/>
    </location>
</feature>
<feature type="compositionally biased region" description="Polar residues" evidence="1">
    <location>
        <begin position="298"/>
        <end position="309"/>
    </location>
</feature>
<dbReference type="OrthoDB" id="4775454at2759"/>
<gene>
    <name evidence="2" type="ORF">G7Z17_g12280</name>
</gene>
<feature type="compositionally biased region" description="Low complexity" evidence="1">
    <location>
        <begin position="268"/>
        <end position="291"/>
    </location>
</feature>
<evidence type="ECO:0000313" key="2">
    <source>
        <dbReference type="EMBL" id="KAF7540106.1"/>
    </source>
</evidence>
<organism evidence="2 3">
    <name type="scientific">Cylindrodendrum hubeiense</name>
    <dbReference type="NCBI Taxonomy" id="595255"/>
    <lineage>
        <taxon>Eukaryota</taxon>
        <taxon>Fungi</taxon>
        <taxon>Dikarya</taxon>
        <taxon>Ascomycota</taxon>
        <taxon>Pezizomycotina</taxon>
        <taxon>Sordariomycetes</taxon>
        <taxon>Hypocreomycetidae</taxon>
        <taxon>Hypocreales</taxon>
        <taxon>Nectriaceae</taxon>
        <taxon>Cylindrodendrum</taxon>
    </lineage>
</organism>
<feature type="region of interest" description="Disordered" evidence="1">
    <location>
        <begin position="155"/>
        <end position="189"/>
    </location>
</feature>
<protein>
    <submittedName>
        <fullName evidence="2">Uncharacterized protein</fullName>
    </submittedName>
</protein>
<evidence type="ECO:0000256" key="1">
    <source>
        <dbReference type="SAM" id="MobiDB-lite"/>
    </source>
</evidence>
<feature type="region of interest" description="Disordered" evidence="1">
    <location>
        <begin position="23"/>
        <end position="66"/>
    </location>
</feature>